<feature type="region of interest" description="Disordered" evidence="1">
    <location>
        <begin position="52"/>
        <end position="74"/>
    </location>
</feature>
<sequence length="239" mass="27059">MKNYIHFFFVGIIAILLFALYLIFSGAKSKIADTNTDTNIFPVKINSPKDLATDLKNPENSTTPSNSLNKSPVAIKDENPNDKIRIFNQVTQGFDSLKWTQSKSEGSSIVFISNDYEDMSKDVPITGYKFIADQTNMSNNARHSVETKLMSNYMDKFEANGWHQIFYYGNYAFYPMSADGVGGSSLGYIKLIDNTDEMRVVVVSYLEATPFDENSDIHFEIFISDVYTIGEIINYEEVQ</sequence>
<feature type="compositionally biased region" description="Polar residues" evidence="1">
    <location>
        <begin position="58"/>
        <end position="70"/>
    </location>
</feature>
<dbReference type="AlphaFoldDB" id="A0A2M7X3E1"/>
<name>A0A2M7X3E1_UNCKA</name>
<keyword evidence="2" id="KW-0472">Membrane</keyword>
<keyword evidence="2" id="KW-1133">Transmembrane helix</keyword>
<dbReference type="EMBL" id="PFWY01000080">
    <property type="protein sequence ID" value="PJA40692.1"/>
    <property type="molecule type" value="Genomic_DNA"/>
</dbReference>
<evidence type="ECO:0000313" key="4">
    <source>
        <dbReference type="Proteomes" id="UP000230683"/>
    </source>
</evidence>
<feature type="transmembrane region" description="Helical" evidence="2">
    <location>
        <begin position="6"/>
        <end position="24"/>
    </location>
</feature>
<gene>
    <name evidence="3" type="ORF">CO178_01725</name>
</gene>
<comment type="caution">
    <text evidence="3">The sequence shown here is derived from an EMBL/GenBank/DDBJ whole genome shotgun (WGS) entry which is preliminary data.</text>
</comment>
<proteinExistence type="predicted"/>
<evidence type="ECO:0000256" key="1">
    <source>
        <dbReference type="SAM" id="MobiDB-lite"/>
    </source>
</evidence>
<evidence type="ECO:0000256" key="2">
    <source>
        <dbReference type="SAM" id="Phobius"/>
    </source>
</evidence>
<keyword evidence="2" id="KW-0812">Transmembrane</keyword>
<reference evidence="4" key="1">
    <citation type="submission" date="2017-09" db="EMBL/GenBank/DDBJ databases">
        <title>Depth-based differentiation of microbial function through sediment-hosted aquifers and enrichment of novel symbionts in the deep terrestrial subsurface.</title>
        <authorList>
            <person name="Probst A.J."/>
            <person name="Ladd B."/>
            <person name="Jarett J.K."/>
            <person name="Geller-Mcgrath D.E."/>
            <person name="Sieber C.M.K."/>
            <person name="Emerson J.B."/>
            <person name="Anantharaman K."/>
            <person name="Thomas B.C."/>
            <person name="Malmstrom R."/>
            <person name="Stieglmeier M."/>
            <person name="Klingl A."/>
            <person name="Woyke T."/>
            <person name="Ryan C.M."/>
            <person name="Banfield J.F."/>
        </authorList>
    </citation>
    <scope>NUCLEOTIDE SEQUENCE [LARGE SCALE GENOMIC DNA]</scope>
</reference>
<organism evidence="3 4">
    <name type="scientific">candidate division WWE3 bacterium CG_4_9_14_3_um_filter_34_6</name>
    <dbReference type="NCBI Taxonomy" id="1975079"/>
    <lineage>
        <taxon>Bacteria</taxon>
        <taxon>Katanobacteria</taxon>
    </lineage>
</organism>
<dbReference type="Proteomes" id="UP000230683">
    <property type="component" value="Unassembled WGS sequence"/>
</dbReference>
<accession>A0A2M7X3E1</accession>
<evidence type="ECO:0000313" key="3">
    <source>
        <dbReference type="EMBL" id="PJA40692.1"/>
    </source>
</evidence>
<protein>
    <submittedName>
        <fullName evidence="3">Uncharacterized protein</fullName>
    </submittedName>
</protein>